<comment type="similarity">
    <text evidence="2">Belongs to the bacterial solute-binding protein 2 family.</text>
</comment>
<comment type="caution">
    <text evidence="5">The sequence shown here is derived from an EMBL/GenBank/DDBJ whole genome shotgun (WGS) entry which is preliminary data.</text>
</comment>
<dbReference type="InterPro" id="IPR025997">
    <property type="entry name" value="SBP_2_dom"/>
</dbReference>
<comment type="subcellular location">
    <subcellularLocation>
        <location evidence="1">Cell envelope</location>
    </subcellularLocation>
</comment>
<name>A0ABX2ZY73_9GAMM</name>
<dbReference type="SUPFAM" id="SSF53822">
    <property type="entry name" value="Periplasmic binding protein-like I"/>
    <property type="match status" value="1"/>
</dbReference>
<evidence type="ECO:0000256" key="3">
    <source>
        <dbReference type="ARBA" id="ARBA00022729"/>
    </source>
</evidence>
<dbReference type="EMBL" id="MDTU01000006">
    <property type="protein sequence ID" value="ODN41178.1"/>
    <property type="molecule type" value="Genomic_DNA"/>
</dbReference>
<dbReference type="PANTHER" id="PTHR46847">
    <property type="entry name" value="D-ALLOSE-BINDING PERIPLASMIC PROTEIN-RELATED"/>
    <property type="match status" value="1"/>
</dbReference>
<reference evidence="5 6" key="1">
    <citation type="submission" date="2016-08" db="EMBL/GenBank/DDBJ databases">
        <title>Draft genome sequence of Candidatus Piscirickettsia litoralis, from seawater.</title>
        <authorList>
            <person name="Wan X."/>
            <person name="Lee A.J."/>
            <person name="Hou S."/>
            <person name="Donachie S.P."/>
        </authorList>
    </citation>
    <scope>NUCLEOTIDE SEQUENCE [LARGE SCALE GENOMIC DNA]</scope>
    <source>
        <strain evidence="5 6">Y2</strain>
    </source>
</reference>
<evidence type="ECO:0000313" key="6">
    <source>
        <dbReference type="Proteomes" id="UP000094329"/>
    </source>
</evidence>
<evidence type="ECO:0000256" key="2">
    <source>
        <dbReference type="ARBA" id="ARBA00007639"/>
    </source>
</evidence>
<accession>A0ABX2ZY73</accession>
<gene>
    <name evidence="5" type="ORF">BGC07_18060</name>
</gene>
<dbReference type="Pfam" id="PF13407">
    <property type="entry name" value="Peripla_BP_4"/>
    <property type="match status" value="1"/>
</dbReference>
<dbReference type="Gene3D" id="3.40.50.2300">
    <property type="match status" value="2"/>
</dbReference>
<keyword evidence="3" id="KW-0732">Signal</keyword>
<protein>
    <recommendedName>
        <fullName evidence="4">Periplasmic binding protein domain-containing protein</fullName>
    </recommendedName>
</protein>
<evidence type="ECO:0000313" key="5">
    <source>
        <dbReference type="EMBL" id="ODN41178.1"/>
    </source>
</evidence>
<dbReference type="InterPro" id="IPR028082">
    <property type="entry name" value="Peripla_BP_I"/>
</dbReference>
<evidence type="ECO:0000259" key="4">
    <source>
        <dbReference type="Pfam" id="PF13407"/>
    </source>
</evidence>
<proteinExistence type="inferred from homology"/>
<evidence type="ECO:0000256" key="1">
    <source>
        <dbReference type="ARBA" id="ARBA00004196"/>
    </source>
</evidence>
<dbReference type="Proteomes" id="UP000094329">
    <property type="component" value="Unassembled WGS sequence"/>
</dbReference>
<keyword evidence="6" id="KW-1185">Reference proteome</keyword>
<dbReference type="CDD" id="cd06324">
    <property type="entry name" value="PBP1_ABC_sugar_binding-like"/>
    <property type="match status" value="1"/>
</dbReference>
<feature type="domain" description="Periplasmic binding protein" evidence="4">
    <location>
        <begin position="1"/>
        <end position="236"/>
    </location>
</feature>
<dbReference type="PANTHER" id="PTHR46847:SF2">
    <property type="entry name" value="ABC TRANSPORTER SUGAR-BINDING PROTEIN"/>
    <property type="match status" value="1"/>
</dbReference>
<sequence length="321" mass="36738">MQATCNDLNCNLNVLHAPNRNHATIMKNLSSVSRMRHKQDYIVFQSTKQNGIQILKKAEKNKIKSFMFNAGLNSKQRNEYGGPRTYFKYWLGEMFPNDRQAGYDITRALVNYAQQVDPSNSVDIIALGGVIADGGSIERVNGLKDYIKKHPNARLQHLTYANWSKDRAVRKFDRLHQRYPHAKLYWAANDAMAEGIIQGAYNADLNPGKDIFIVGVDWDNSAVKEIKQGKLIASAGGHFLEAIWVIVLLADYHNGIDFKSESLSFKSEMPLLTDKNAEEYFNKINDNQIDKVDFKKFSKFYNKKLKKYDFTLKAILNEIDN</sequence>
<organism evidence="5 6">
    <name type="scientific">Piscirickettsia litoralis</name>
    <dbReference type="NCBI Taxonomy" id="1891921"/>
    <lineage>
        <taxon>Bacteria</taxon>
        <taxon>Pseudomonadati</taxon>
        <taxon>Pseudomonadota</taxon>
        <taxon>Gammaproteobacteria</taxon>
        <taxon>Thiotrichales</taxon>
        <taxon>Piscirickettsiaceae</taxon>
        <taxon>Piscirickettsia</taxon>
    </lineage>
</organism>